<sequence>MFINTPMARRQWTGLDDEHLASIGFINFGWNALERKFASLVWVTAGWDQDVGELVLSTLGNVSLVKLFMNLLRQEVRPWPDKSLTAQAVQTGVLFDAIREARNDVVHCFFYVDPARDVQGHFKTATRKSAGGTAELRTVAMGKADIDDLCVAISDCIESVDDLVMKIWFRRRFLAAAQDGRPTDEAAYHAAVHGWSVAPFDIGRLRIYPRKHARRRAAPDRAGDASLSGEAD</sequence>
<dbReference type="AlphaFoldDB" id="A0A366FTU6"/>
<gene>
    <name evidence="1" type="ORF">DFR50_1034</name>
</gene>
<dbReference type="Proteomes" id="UP000253529">
    <property type="component" value="Unassembled WGS sequence"/>
</dbReference>
<dbReference type="EMBL" id="QNRK01000003">
    <property type="protein sequence ID" value="RBP17119.1"/>
    <property type="molecule type" value="Genomic_DNA"/>
</dbReference>
<name>A0A366FTU6_9HYPH</name>
<organism evidence="1 2">
    <name type="scientific">Roseiarcus fermentans</name>
    <dbReference type="NCBI Taxonomy" id="1473586"/>
    <lineage>
        <taxon>Bacteria</taxon>
        <taxon>Pseudomonadati</taxon>
        <taxon>Pseudomonadota</taxon>
        <taxon>Alphaproteobacteria</taxon>
        <taxon>Hyphomicrobiales</taxon>
        <taxon>Roseiarcaceae</taxon>
        <taxon>Roseiarcus</taxon>
    </lineage>
</organism>
<keyword evidence="2" id="KW-1185">Reference proteome</keyword>
<evidence type="ECO:0000313" key="1">
    <source>
        <dbReference type="EMBL" id="RBP17119.1"/>
    </source>
</evidence>
<evidence type="ECO:0000313" key="2">
    <source>
        <dbReference type="Proteomes" id="UP000253529"/>
    </source>
</evidence>
<accession>A0A366FTU6</accession>
<comment type="caution">
    <text evidence="1">The sequence shown here is derived from an EMBL/GenBank/DDBJ whole genome shotgun (WGS) entry which is preliminary data.</text>
</comment>
<proteinExistence type="predicted"/>
<dbReference type="RefSeq" id="WP_113887760.1">
    <property type="nucleotide sequence ID" value="NZ_QNRK01000003.1"/>
</dbReference>
<reference evidence="1 2" key="1">
    <citation type="submission" date="2018-06" db="EMBL/GenBank/DDBJ databases">
        <title>Genomic Encyclopedia of Type Strains, Phase IV (KMG-IV): sequencing the most valuable type-strain genomes for metagenomic binning, comparative biology and taxonomic classification.</title>
        <authorList>
            <person name="Goeker M."/>
        </authorList>
    </citation>
    <scope>NUCLEOTIDE SEQUENCE [LARGE SCALE GENOMIC DNA]</scope>
    <source>
        <strain evidence="1 2">DSM 24875</strain>
    </source>
</reference>
<protein>
    <submittedName>
        <fullName evidence="1">Uncharacterized protein</fullName>
    </submittedName>
</protein>